<evidence type="ECO:0000259" key="3">
    <source>
        <dbReference type="Pfam" id="PF00892"/>
    </source>
</evidence>
<dbReference type="GO" id="GO:0016020">
    <property type="term" value="C:membrane"/>
    <property type="evidence" value="ECO:0007669"/>
    <property type="project" value="InterPro"/>
</dbReference>
<accession>A0A850CFG1</accession>
<keyword evidence="2" id="KW-0812">Transmembrane</keyword>
<keyword evidence="2" id="KW-0472">Membrane</keyword>
<feature type="transmembrane region" description="Helical" evidence="2">
    <location>
        <begin position="43"/>
        <end position="62"/>
    </location>
</feature>
<organism evidence="4 5">
    <name type="scientific">Glycomyces artemisiae</name>
    <dbReference type="NCBI Taxonomy" id="1076443"/>
    <lineage>
        <taxon>Bacteria</taxon>
        <taxon>Bacillati</taxon>
        <taxon>Actinomycetota</taxon>
        <taxon>Actinomycetes</taxon>
        <taxon>Glycomycetales</taxon>
        <taxon>Glycomycetaceae</taxon>
        <taxon>Glycomyces</taxon>
    </lineage>
</organism>
<feature type="non-terminal residue" evidence="4">
    <location>
        <position position="1"/>
    </location>
</feature>
<sequence>SLVGFTAYTWLLGNAPISLVSTYAYVNPVVAVLLGVLVVNEHVTTQIIAGGAVILVGVALVVSTERRARSRAAALAQEVKV</sequence>
<comment type="similarity">
    <text evidence="1">Belongs to the EamA transporter family.</text>
</comment>
<evidence type="ECO:0000256" key="2">
    <source>
        <dbReference type="SAM" id="Phobius"/>
    </source>
</evidence>
<dbReference type="Proteomes" id="UP000574690">
    <property type="component" value="Unassembled WGS sequence"/>
</dbReference>
<dbReference type="Pfam" id="PF00892">
    <property type="entry name" value="EamA"/>
    <property type="match status" value="1"/>
</dbReference>
<name>A0A850CFG1_9ACTN</name>
<dbReference type="InterPro" id="IPR000620">
    <property type="entry name" value="EamA_dom"/>
</dbReference>
<dbReference type="SUPFAM" id="SSF103481">
    <property type="entry name" value="Multidrug resistance efflux transporter EmrE"/>
    <property type="match status" value="1"/>
</dbReference>
<comment type="caution">
    <text evidence="4">The sequence shown here is derived from an EMBL/GenBank/DDBJ whole genome shotgun (WGS) entry which is preliminary data.</text>
</comment>
<dbReference type="InterPro" id="IPR037185">
    <property type="entry name" value="EmrE-like"/>
</dbReference>
<keyword evidence="2" id="KW-1133">Transmembrane helix</keyword>
<dbReference type="EMBL" id="JABFXE010000811">
    <property type="protein sequence ID" value="NUQ90607.1"/>
    <property type="molecule type" value="Genomic_DNA"/>
</dbReference>
<reference evidence="4 5" key="1">
    <citation type="submission" date="2020-05" db="EMBL/GenBank/DDBJ databases">
        <title>DNA-SIP metagenomic assembled genomes.</title>
        <authorList>
            <person name="Yu J."/>
        </authorList>
    </citation>
    <scope>NUCLEOTIDE SEQUENCE [LARGE SCALE GENOMIC DNA]</scope>
    <source>
        <strain evidence="4">Bin5.27</strain>
    </source>
</reference>
<evidence type="ECO:0000313" key="4">
    <source>
        <dbReference type="EMBL" id="NUQ90607.1"/>
    </source>
</evidence>
<proteinExistence type="inferred from homology"/>
<dbReference type="Gene3D" id="1.10.3730.20">
    <property type="match status" value="1"/>
</dbReference>
<gene>
    <name evidence="4" type="ORF">HOQ43_19360</name>
</gene>
<evidence type="ECO:0000313" key="5">
    <source>
        <dbReference type="Proteomes" id="UP000574690"/>
    </source>
</evidence>
<protein>
    <submittedName>
        <fullName evidence="4">EamA family transporter</fullName>
    </submittedName>
</protein>
<feature type="domain" description="EamA" evidence="3">
    <location>
        <begin position="2"/>
        <end position="62"/>
    </location>
</feature>
<evidence type="ECO:0000256" key="1">
    <source>
        <dbReference type="ARBA" id="ARBA00007362"/>
    </source>
</evidence>
<dbReference type="AlphaFoldDB" id="A0A850CFG1"/>